<evidence type="ECO:0000256" key="1">
    <source>
        <dbReference type="SAM" id="Phobius"/>
    </source>
</evidence>
<feature type="transmembrane region" description="Helical" evidence="1">
    <location>
        <begin position="169"/>
        <end position="189"/>
    </location>
</feature>
<feature type="transmembrane region" description="Helical" evidence="1">
    <location>
        <begin position="93"/>
        <end position="113"/>
    </location>
</feature>
<evidence type="ECO:0000313" key="4">
    <source>
        <dbReference type="Proteomes" id="UP000285744"/>
    </source>
</evidence>
<name>A0A420EYV1_9ACTN</name>
<dbReference type="RefSeq" id="WP_120329570.1">
    <property type="nucleotide sequence ID" value="NZ_CP108084.1"/>
</dbReference>
<reference evidence="3" key="2">
    <citation type="submission" date="2022-10" db="EMBL/GenBank/DDBJ databases">
        <title>The complete genomes of actinobacterial strains from the NBC collection.</title>
        <authorList>
            <person name="Joergensen T.S."/>
            <person name="Alvarez Arevalo M."/>
            <person name="Sterndorff E.B."/>
            <person name="Faurdal D."/>
            <person name="Vuksanovic O."/>
            <person name="Mourched A.-S."/>
            <person name="Charusanti P."/>
            <person name="Shaw S."/>
            <person name="Blin K."/>
            <person name="Weber T."/>
        </authorList>
    </citation>
    <scope>NUCLEOTIDE SEQUENCE</scope>
    <source>
        <strain evidence="3">NBC_00256</strain>
    </source>
</reference>
<feature type="transmembrane region" description="Helical" evidence="1">
    <location>
        <begin position="133"/>
        <end position="157"/>
    </location>
</feature>
<dbReference type="EMBL" id="RAQQ01000012">
    <property type="protein sequence ID" value="RKF25946.1"/>
    <property type="molecule type" value="Genomic_DNA"/>
</dbReference>
<keyword evidence="1" id="KW-0472">Membrane</keyword>
<keyword evidence="5" id="KW-1185">Reference proteome</keyword>
<evidence type="ECO:0000313" key="3">
    <source>
        <dbReference type="EMBL" id="WUP49213.1"/>
    </source>
</evidence>
<keyword evidence="1" id="KW-1133">Transmembrane helix</keyword>
<dbReference type="Proteomes" id="UP001432190">
    <property type="component" value="Chromosome"/>
</dbReference>
<organism evidence="2 4">
    <name type="scientific">Micromonospora globbae</name>
    <dbReference type="NCBI Taxonomy" id="1894969"/>
    <lineage>
        <taxon>Bacteria</taxon>
        <taxon>Bacillati</taxon>
        <taxon>Actinomycetota</taxon>
        <taxon>Actinomycetes</taxon>
        <taxon>Micromonosporales</taxon>
        <taxon>Micromonosporaceae</taxon>
        <taxon>Micromonospora</taxon>
    </lineage>
</organism>
<sequence>MTKAMTFPLARPAEAVGRDRLLLVGGMLAGPIFVGSALVQGFTRDGFDFRRHPVSVLSTGELGWIQILTFLVTGLLAIGAARALTRVAPDGTVWLPRLFTLYGIGLVGAGVFSADPGDGFPAGTPRGPGQISWHGGLHFLAAAVAFVSLIVAAVLLARRSARSGDRVRAGLSLAVGAYFAVAWIAMIVAPGPVTMVGFGVAVTAGWVWVTAVLAQVVRTGRS</sequence>
<feature type="transmembrane region" description="Helical" evidence="1">
    <location>
        <begin position="21"/>
        <end position="42"/>
    </location>
</feature>
<accession>A0A420EYV1</accession>
<dbReference type="OrthoDB" id="8159487at2"/>
<reference evidence="2 4" key="1">
    <citation type="journal article" date="2018" name="Int. J. Syst. Evol. Microbiol.">
        <title>Micromonospora globbae sp. nov., an endophytic actinomycete isolated from roots of Globba winitii C. H. Wright.</title>
        <authorList>
            <person name="Kuncharoen N."/>
            <person name="Pittayakhajonwut P."/>
            <person name="Tanasupawat S."/>
        </authorList>
    </citation>
    <scope>NUCLEOTIDE SEQUENCE [LARGE SCALE GENOMIC DNA]</scope>
    <source>
        <strain evidence="2 4">WPS1-2</strain>
    </source>
</reference>
<dbReference type="AlphaFoldDB" id="A0A420EYV1"/>
<feature type="transmembrane region" description="Helical" evidence="1">
    <location>
        <begin position="195"/>
        <end position="217"/>
    </location>
</feature>
<proteinExistence type="predicted"/>
<dbReference type="Proteomes" id="UP000285744">
    <property type="component" value="Unassembled WGS sequence"/>
</dbReference>
<evidence type="ECO:0000313" key="5">
    <source>
        <dbReference type="Proteomes" id="UP001432190"/>
    </source>
</evidence>
<dbReference type="Pfam" id="PF06197">
    <property type="entry name" value="DUF998"/>
    <property type="match status" value="1"/>
</dbReference>
<dbReference type="InterPro" id="IPR009339">
    <property type="entry name" value="DUF998"/>
</dbReference>
<protein>
    <submittedName>
        <fullName evidence="2">DUF998 domain-containing protein</fullName>
    </submittedName>
</protein>
<keyword evidence="1" id="KW-0812">Transmembrane</keyword>
<feature type="transmembrane region" description="Helical" evidence="1">
    <location>
        <begin position="62"/>
        <end position="81"/>
    </location>
</feature>
<dbReference type="EMBL" id="CP108084">
    <property type="protein sequence ID" value="WUP49213.1"/>
    <property type="molecule type" value="Genomic_DNA"/>
</dbReference>
<evidence type="ECO:0000313" key="2">
    <source>
        <dbReference type="EMBL" id="RKF25946.1"/>
    </source>
</evidence>
<gene>
    <name evidence="2" type="ORF">D7I43_17345</name>
    <name evidence="3" type="ORF">OG994_27285</name>
</gene>